<keyword evidence="2" id="KW-1003">Cell membrane</keyword>
<reference evidence="10" key="2">
    <citation type="submission" date="2016-04" db="UniProtKB">
        <authorList>
            <consortium name="EnsemblMetazoa"/>
        </authorList>
    </citation>
    <scope>IDENTIFICATION</scope>
</reference>
<name>A0A158NGH3_ATTCE</name>
<keyword evidence="11" id="KW-1185">Reference proteome</keyword>
<dbReference type="OrthoDB" id="7616982at2759"/>
<dbReference type="InterPro" id="IPR004117">
    <property type="entry name" value="7tm6_olfct_rcpt"/>
</dbReference>
<gene>
    <name evidence="10" type="primary">105619723</name>
</gene>
<evidence type="ECO:0000313" key="11">
    <source>
        <dbReference type="Proteomes" id="UP000005205"/>
    </source>
</evidence>
<organism evidence="10 11">
    <name type="scientific">Atta cephalotes</name>
    <name type="common">Leafcutter ant</name>
    <dbReference type="NCBI Taxonomy" id="12957"/>
    <lineage>
        <taxon>Eukaryota</taxon>
        <taxon>Metazoa</taxon>
        <taxon>Ecdysozoa</taxon>
        <taxon>Arthropoda</taxon>
        <taxon>Hexapoda</taxon>
        <taxon>Insecta</taxon>
        <taxon>Pterygota</taxon>
        <taxon>Neoptera</taxon>
        <taxon>Endopterygota</taxon>
        <taxon>Hymenoptera</taxon>
        <taxon>Apocrita</taxon>
        <taxon>Aculeata</taxon>
        <taxon>Formicoidea</taxon>
        <taxon>Formicidae</taxon>
        <taxon>Myrmicinae</taxon>
        <taxon>Atta</taxon>
    </lineage>
</organism>
<evidence type="ECO:0000256" key="4">
    <source>
        <dbReference type="ARBA" id="ARBA00022692"/>
    </source>
</evidence>
<dbReference type="Proteomes" id="UP000005205">
    <property type="component" value="Unassembled WGS sequence"/>
</dbReference>
<keyword evidence="4" id="KW-0812">Transmembrane</keyword>
<evidence type="ECO:0000256" key="1">
    <source>
        <dbReference type="ARBA" id="ARBA00004651"/>
    </source>
</evidence>
<keyword evidence="9" id="KW-0807">Transducer</keyword>
<evidence type="ECO:0000256" key="3">
    <source>
        <dbReference type="ARBA" id="ARBA00022606"/>
    </source>
</evidence>
<dbReference type="InParanoid" id="A0A158NGH3"/>
<evidence type="ECO:0000313" key="10">
    <source>
        <dbReference type="EnsemblMetazoa" id="XP_012056631.1"/>
    </source>
</evidence>
<keyword evidence="3" id="KW-0716">Sensory transduction</keyword>
<keyword evidence="5" id="KW-0552">Olfaction</keyword>
<evidence type="ECO:0000256" key="7">
    <source>
        <dbReference type="ARBA" id="ARBA00023136"/>
    </source>
</evidence>
<keyword evidence="6" id="KW-1133">Transmembrane helix</keyword>
<evidence type="ECO:0000256" key="6">
    <source>
        <dbReference type="ARBA" id="ARBA00022989"/>
    </source>
</evidence>
<dbReference type="EnsemblMetazoa" id="XM_012201241.1">
    <property type="protein sequence ID" value="XP_012056631.1"/>
    <property type="gene ID" value="LOC105619723"/>
</dbReference>
<dbReference type="GO" id="GO:0004984">
    <property type="term" value="F:olfactory receptor activity"/>
    <property type="evidence" value="ECO:0007669"/>
    <property type="project" value="InterPro"/>
</dbReference>
<proteinExistence type="predicted"/>
<keyword evidence="7" id="KW-0472">Membrane</keyword>
<dbReference type="GO" id="GO:0005549">
    <property type="term" value="F:odorant binding"/>
    <property type="evidence" value="ECO:0007669"/>
    <property type="project" value="InterPro"/>
</dbReference>
<keyword evidence="8" id="KW-0675">Receptor</keyword>
<evidence type="ECO:0008006" key="12">
    <source>
        <dbReference type="Google" id="ProtNLM"/>
    </source>
</evidence>
<protein>
    <recommendedName>
        <fullName evidence="12">Odorant receptor</fullName>
    </recommendedName>
</protein>
<reference evidence="11" key="1">
    <citation type="journal article" date="2011" name="PLoS Genet.">
        <title>The genome sequence of the leaf-cutter ant Atta cephalotes reveals insights into its obligate symbiotic lifestyle.</title>
        <authorList>
            <person name="Suen G."/>
            <person name="Teiling C."/>
            <person name="Li L."/>
            <person name="Holt C."/>
            <person name="Abouheif E."/>
            <person name="Bornberg-Bauer E."/>
            <person name="Bouffard P."/>
            <person name="Caldera E.J."/>
            <person name="Cash E."/>
            <person name="Cavanaugh A."/>
            <person name="Denas O."/>
            <person name="Elhaik E."/>
            <person name="Fave M.J."/>
            <person name="Gadau J."/>
            <person name="Gibson J.D."/>
            <person name="Graur D."/>
            <person name="Grubbs K.J."/>
            <person name="Hagen D.E."/>
            <person name="Harkins T.T."/>
            <person name="Helmkampf M."/>
            <person name="Hu H."/>
            <person name="Johnson B.R."/>
            <person name="Kim J."/>
            <person name="Marsh S.E."/>
            <person name="Moeller J.A."/>
            <person name="Munoz-Torres M.C."/>
            <person name="Murphy M.C."/>
            <person name="Naughton M.C."/>
            <person name="Nigam S."/>
            <person name="Overson R."/>
            <person name="Rajakumar R."/>
            <person name="Reese J.T."/>
            <person name="Scott J.J."/>
            <person name="Smith C.R."/>
            <person name="Tao S."/>
            <person name="Tsutsui N.D."/>
            <person name="Viljakainen L."/>
            <person name="Wissler L."/>
            <person name="Yandell M.D."/>
            <person name="Zimmer F."/>
            <person name="Taylor J."/>
            <person name="Slater S.C."/>
            <person name="Clifton S.W."/>
            <person name="Warren W.C."/>
            <person name="Elsik C.G."/>
            <person name="Smith C.D."/>
            <person name="Weinstock G.M."/>
            <person name="Gerardo N.M."/>
            <person name="Currie C.R."/>
        </authorList>
    </citation>
    <scope>NUCLEOTIDE SEQUENCE [LARGE SCALE GENOMIC DNA]</scope>
</reference>
<evidence type="ECO:0000256" key="2">
    <source>
        <dbReference type="ARBA" id="ARBA00022475"/>
    </source>
</evidence>
<evidence type="ECO:0000256" key="5">
    <source>
        <dbReference type="ARBA" id="ARBA00022725"/>
    </source>
</evidence>
<dbReference type="AlphaFoldDB" id="A0A158NGH3"/>
<dbReference type="EMBL" id="ADTU01014973">
    <property type="status" value="NOT_ANNOTATED_CDS"/>
    <property type="molecule type" value="Genomic_DNA"/>
</dbReference>
<dbReference type="GO" id="GO:0007165">
    <property type="term" value="P:signal transduction"/>
    <property type="evidence" value="ECO:0007669"/>
    <property type="project" value="UniProtKB-KW"/>
</dbReference>
<sequence>MINLNPHILTRELQRNLGIPYAIMWILQKHKCHLYHITLIQDIFQISSSENIINKFYLPLMYAVSIILYMFLSNNIGQNIIDHNNYVLSTAYNVQWYRAPLCIQRMILFLLQRETKVFTLNLGGVFNASMESFGMLVKTSVSYFTVIYSTL</sequence>
<comment type="subcellular location">
    <subcellularLocation>
        <location evidence="1">Cell membrane</location>
        <topology evidence="1">Multi-pass membrane protein</topology>
    </subcellularLocation>
</comment>
<dbReference type="Pfam" id="PF02949">
    <property type="entry name" value="7tm_6"/>
    <property type="match status" value="1"/>
</dbReference>
<dbReference type="GO" id="GO:0005886">
    <property type="term" value="C:plasma membrane"/>
    <property type="evidence" value="ECO:0007669"/>
    <property type="project" value="UniProtKB-SubCell"/>
</dbReference>
<evidence type="ECO:0000256" key="8">
    <source>
        <dbReference type="ARBA" id="ARBA00023170"/>
    </source>
</evidence>
<accession>A0A158NGH3</accession>
<dbReference type="KEGG" id="acep:105619723"/>
<evidence type="ECO:0000256" key="9">
    <source>
        <dbReference type="ARBA" id="ARBA00023224"/>
    </source>
</evidence>
<dbReference type="PANTHER" id="PTHR21137:SF35">
    <property type="entry name" value="ODORANT RECEPTOR 19A-RELATED"/>
    <property type="match status" value="1"/>
</dbReference>
<dbReference type="PANTHER" id="PTHR21137">
    <property type="entry name" value="ODORANT RECEPTOR"/>
    <property type="match status" value="1"/>
</dbReference>